<dbReference type="InterPro" id="IPR018335">
    <property type="entry name" value="Tscrpt_reg_HTH_Crp-type_CS"/>
</dbReference>
<dbReference type="SUPFAM" id="SSF51206">
    <property type="entry name" value="cAMP-binding domain-like"/>
    <property type="match status" value="1"/>
</dbReference>
<feature type="domain" description="HTH crp-type" evidence="5">
    <location>
        <begin position="158"/>
        <end position="231"/>
    </location>
</feature>
<dbReference type="PANTHER" id="PTHR24567:SF75">
    <property type="entry name" value="FUMARATE AND NITRATE REDUCTION REGULATORY PROTEIN"/>
    <property type="match status" value="1"/>
</dbReference>
<feature type="domain" description="Cyclic nucleotide-binding" evidence="4">
    <location>
        <begin position="24"/>
        <end position="107"/>
    </location>
</feature>
<dbReference type="NCBIfam" id="NF008365">
    <property type="entry name" value="PRK11161.1"/>
    <property type="match status" value="1"/>
</dbReference>
<reference evidence="6 7" key="1">
    <citation type="submission" date="2023-03" db="EMBL/GenBank/DDBJ databases">
        <title>Draft genome sequence of Thalassotalea insulae KCTC 62186T.</title>
        <authorList>
            <person name="Sawabe T."/>
        </authorList>
    </citation>
    <scope>NUCLEOTIDE SEQUENCE [LARGE SCALE GENOMIC DNA]</scope>
    <source>
        <strain evidence="6 7">KCTC 62186</strain>
    </source>
</reference>
<evidence type="ECO:0000256" key="1">
    <source>
        <dbReference type="ARBA" id="ARBA00023015"/>
    </source>
</evidence>
<proteinExistence type="predicted"/>
<dbReference type="SUPFAM" id="SSF46785">
    <property type="entry name" value="Winged helix' DNA-binding domain"/>
    <property type="match status" value="1"/>
</dbReference>
<evidence type="ECO:0000256" key="2">
    <source>
        <dbReference type="ARBA" id="ARBA00023125"/>
    </source>
</evidence>
<dbReference type="Pfam" id="PF13545">
    <property type="entry name" value="HTH_Crp_2"/>
    <property type="match status" value="1"/>
</dbReference>
<dbReference type="PANTHER" id="PTHR24567">
    <property type="entry name" value="CRP FAMILY TRANSCRIPTIONAL REGULATORY PROTEIN"/>
    <property type="match status" value="1"/>
</dbReference>
<dbReference type="SMART" id="SM00100">
    <property type="entry name" value="cNMP"/>
    <property type="match status" value="1"/>
</dbReference>
<sequence>MYKNQCSGQQHIHCQNCSISELCLPFSLNDREMDTLDQIIDRKRPIHKGEELFQDGQKMQSLYAIRSGTFKTFTVNESGEEQITGFHLAGDLLGFDAIAATEHPSFAKALETSMVCEIPYNTLDNLSNSMPKLKKQILRMMSSEIKTDQQMLTLLNRKNAEQRLATFISSLSARYQARGLSAKEFRLTMTRSDIGNYIGLTVETISRLLNRFHKSGIIQVDGKLITILDIDKLNECADL</sequence>
<dbReference type="PRINTS" id="PR00034">
    <property type="entry name" value="HTHCRP"/>
</dbReference>
<comment type="caution">
    <text evidence="6">The sequence shown here is derived from an EMBL/GenBank/DDBJ whole genome shotgun (WGS) entry which is preliminary data.</text>
</comment>
<dbReference type="InterPro" id="IPR018490">
    <property type="entry name" value="cNMP-bd_dom_sf"/>
</dbReference>
<evidence type="ECO:0000259" key="5">
    <source>
        <dbReference type="PROSITE" id="PS51063"/>
    </source>
</evidence>
<keyword evidence="1" id="KW-0805">Transcription regulation</keyword>
<gene>
    <name evidence="6" type="ORF">tinsulaeT_38120</name>
</gene>
<evidence type="ECO:0000313" key="6">
    <source>
        <dbReference type="EMBL" id="GLX80472.1"/>
    </source>
</evidence>
<dbReference type="RefSeq" id="WP_284246470.1">
    <property type="nucleotide sequence ID" value="NZ_BSST01000001.1"/>
</dbReference>
<dbReference type="Gene3D" id="2.60.120.10">
    <property type="entry name" value="Jelly Rolls"/>
    <property type="match status" value="1"/>
</dbReference>
<dbReference type="InterPro" id="IPR036390">
    <property type="entry name" value="WH_DNA-bd_sf"/>
</dbReference>
<dbReference type="EMBL" id="BSST01000001">
    <property type="protein sequence ID" value="GLX80472.1"/>
    <property type="molecule type" value="Genomic_DNA"/>
</dbReference>
<dbReference type="InterPro" id="IPR014710">
    <property type="entry name" value="RmlC-like_jellyroll"/>
</dbReference>
<protein>
    <submittedName>
        <fullName evidence="6">Transcriptional regulator FNR</fullName>
    </submittedName>
</protein>
<evidence type="ECO:0000259" key="4">
    <source>
        <dbReference type="PROSITE" id="PS50042"/>
    </source>
</evidence>
<keyword evidence="7" id="KW-1185">Reference proteome</keyword>
<dbReference type="InterPro" id="IPR050397">
    <property type="entry name" value="Env_Response_Regulators"/>
</dbReference>
<dbReference type="InterPro" id="IPR036388">
    <property type="entry name" value="WH-like_DNA-bd_sf"/>
</dbReference>
<dbReference type="Proteomes" id="UP001157186">
    <property type="component" value="Unassembled WGS sequence"/>
</dbReference>
<dbReference type="InterPro" id="IPR012318">
    <property type="entry name" value="HTH_CRP"/>
</dbReference>
<dbReference type="SMART" id="SM00419">
    <property type="entry name" value="HTH_CRP"/>
    <property type="match status" value="1"/>
</dbReference>
<evidence type="ECO:0000313" key="7">
    <source>
        <dbReference type="Proteomes" id="UP001157186"/>
    </source>
</evidence>
<dbReference type="CDD" id="cd00038">
    <property type="entry name" value="CAP_ED"/>
    <property type="match status" value="1"/>
</dbReference>
<name>A0ABQ6GX90_9GAMM</name>
<keyword evidence="3" id="KW-0804">Transcription</keyword>
<dbReference type="PROSITE" id="PS00042">
    <property type="entry name" value="HTH_CRP_1"/>
    <property type="match status" value="1"/>
</dbReference>
<dbReference type="InterPro" id="IPR000595">
    <property type="entry name" value="cNMP-bd_dom"/>
</dbReference>
<keyword evidence="2" id="KW-0238">DNA-binding</keyword>
<dbReference type="PROSITE" id="PS51063">
    <property type="entry name" value="HTH_CRP_2"/>
    <property type="match status" value="1"/>
</dbReference>
<dbReference type="CDD" id="cd00092">
    <property type="entry name" value="HTH_CRP"/>
    <property type="match status" value="1"/>
</dbReference>
<evidence type="ECO:0000256" key="3">
    <source>
        <dbReference type="ARBA" id="ARBA00023163"/>
    </source>
</evidence>
<organism evidence="6 7">
    <name type="scientific">Thalassotalea insulae</name>
    <dbReference type="NCBI Taxonomy" id="2056778"/>
    <lineage>
        <taxon>Bacteria</taxon>
        <taxon>Pseudomonadati</taxon>
        <taxon>Pseudomonadota</taxon>
        <taxon>Gammaproteobacteria</taxon>
        <taxon>Alteromonadales</taxon>
        <taxon>Colwelliaceae</taxon>
        <taxon>Thalassotalea</taxon>
    </lineage>
</organism>
<dbReference type="Pfam" id="PF00027">
    <property type="entry name" value="cNMP_binding"/>
    <property type="match status" value="1"/>
</dbReference>
<accession>A0ABQ6GX90</accession>
<dbReference type="Gene3D" id="1.10.10.10">
    <property type="entry name" value="Winged helix-like DNA-binding domain superfamily/Winged helix DNA-binding domain"/>
    <property type="match status" value="1"/>
</dbReference>
<dbReference type="PROSITE" id="PS50042">
    <property type="entry name" value="CNMP_BINDING_3"/>
    <property type="match status" value="1"/>
</dbReference>